<sequence length="132" mass="13917">PVRRRRGRRGGWLGVLLQQAQLRQHVVGHGGAELGVVVEAAERERRHVLRLLLGILAAEPGVHDAVDLPAIAEVGPRPVDEHLGGGAAGGVERAAPREELEQHDAEAVDVALDGEVARGDVLRRGVAPGADD</sequence>
<dbReference type="EMBL" id="AP014963">
    <property type="protein sequence ID" value="BAT03294.1"/>
    <property type="molecule type" value="Genomic_DNA"/>
</dbReference>
<organism evidence="2 3">
    <name type="scientific">Oryza sativa subsp. japonica</name>
    <name type="common">Rice</name>
    <dbReference type="NCBI Taxonomy" id="39947"/>
    <lineage>
        <taxon>Eukaryota</taxon>
        <taxon>Viridiplantae</taxon>
        <taxon>Streptophyta</taxon>
        <taxon>Embryophyta</taxon>
        <taxon>Tracheophyta</taxon>
        <taxon>Spermatophyta</taxon>
        <taxon>Magnoliopsida</taxon>
        <taxon>Liliopsida</taxon>
        <taxon>Poales</taxon>
        <taxon>Poaceae</taxon>
        <taxon>BOP clade</taxon>
        <taxon>Oryzoideae</taxon>
        <taxon>Oryzeae</taxon>
        <taxon>Oryzinae</taxon>
        <taxon>Oryza</taxon>
        <taxon>Oryza sativa</taxon>
    </lineage>
</organism>
<reference evidence="2 3" key="2">
    <citation type="journal article" date="2013" name="Plant Cell Physiol.">
        <title>Rice Annotation Project Database (RAP-DB): an integrative and interactive database for rice genomics.</title>
        <authorList>
            <person name="Sakai H."/>
            <person name="Lee S.S."/>
            <person name="Tanaka T."/>
            <person name="Numa H."/>
            <person name="Kim J."/>
            <person name="Kawahara Y."/>
            <person name="Wakimoto H."/>
            <person name="Yang C.C."/>
            <person name="Iwamoto M."/>
            <person name="Abe T."/>
            <person name="Yamada Y."/>
            <person name="Muto A."/>
            <person name="Inokuchi H."/>
            <person name="Ikemura T."/>
            <person name="Matsumoto T."/>
            <person name="Sasaki T."/>
            <person name="Itoh T."/>
        </authorList>
    </citation>
    <scope>NUCLEOTIDE SEQUENCE [LARGE SCALE GENOMIC DNA]</scope>
    <source>
        <strain evidence="3">cv. Nipponbare</strain>
    </source>
</reference>
<dbReference type="Proteomes" id="UP000059680">
    <property type="component" value="Chromosome 7"/>
</dbReference>
<proteinExistence type="predicted"/>
<feature type="region of interest" description="Disordered" evidence="1">
    <location>
        <begin position="79"/>
        <end position="103"/>
    </location>
</feature>
<reference evidence="2 3" key="3">
    <citation type="journal article" date="2013" name="Rice">
        <title>Improvement of the Oryza sativa Nipponbare reference genome using next generation sequence and optical map data.</title>
        <authorList>
            <person name="Kawahara Y."/>
            <person name="de la Bastide M."/>
            <person name="Hamilton J.P."/>
            <person name="Kanamori H."/>
            <person name="McCombie W.R."/>
            <person name="Ouyang S."/>
            <person name="Schwartz D.C."/>
            <person name="Tanaka T."/>
            <person name="Wu J."/>
            <person name="Zhou S."/>
            <person name="Childs K.L."/>
            <person name="Davidson R.M."/>
            <person name="Lin H."/>
            <person name="Quesada-Ocampo L."/>
            <person name="Vaillancourt B."/>
            <person name="Sakai H."/>
            <person name="Lee S.S."/>
            <person name="Kim J."/>
            <person name="Numa H."/>
            <person name="Itoh T."/>
            <person name="Buell C.R."/>
            <person name="Matsumoto T."/>
        </authorList>
    </citation>
    <scope>NUCLEOTIDE SEQUENCE [LARGE SCALE GENOMIC DNA]</scope>
    <source>
        <strain evidence="3">cv. Nipponbare</strain>
    </source>
</reference>
<dbReference type="AlphaFoldDB" id="A0A0P0XAI7"/>
<gene>
    <name evidence="2" type="ordered locus">Os07g0686825</name>
    <name evidence="2" type="ORF">OSNPB_070686825</name>
</gene>
<evidence type="ECO:0000313" key="2">
    <source>
        <dbReference type="EMBL" id="BAT03294.1"/>
    </source>
</evidence>
<dbReference type="OMA" id="HHPEAPH"/>
<feature type="non-terminal residue" evidence="2">
    <location>
        <position position="1"/>
    </location>
</feature>
<dbReference type="PaxDb" id="39947-A0A0P0XAI7"/>
<evidence type="ECO:0000313" key="3">
    <source>
        <dbReference type="Proteomes" id="UP000059680"/>
    </source>
</evidence>
<accession>A0A0P0XAI7</accession>
<dbReference type="FunCoup" id="A0A0P0XAI7">
    <property type="interactions" value="9"/>
</dbReference>
<name>A0A0P0XAI7_ORYSJ</name>
<dbReference type="Gramene" id="Os07t0686825-00">
    <property type="protein sequence ID" value="Os07t0686825-00"/>
    <property type="gene ID" value="Os07g0686825"/>
</dbReference>
<dbReference type="InParanoid" id="A0A0P0XAI7"/>
<reference evidence="3" key="1">
    <citation type="journal article" date="2005" name="Nature">
        <title>The map-based sequence of the rice genome.</title>
        <authorList>
            <consortium name="International rice genome sequencing project (IRGSP)"/>
            <person name="Matsumoto T."/>
            <person name="Wu J."/>
            <person name="Kanamori H."/>
            <person name="Katayose Y."/>
            <person name="Fujisawa M."/>
            <person name="Namiki N."/>
            <person name="Mizuno H."/>
            <person name="Yamamoto K."/>
            <person name="Antonio B.A."/>
            <person name="Baba T."/>
            <person name="Sakata K."/>
            <person name="Nagamura Y."/>
            <person name="Aoki H."/>
            <person name="Arikawa K."/>
            <person name="Arita K."/>
            <person name="Bito T."/>
            <person name="Chiden Y."/>
            <person name="Fujitsuka N."/>
            <person name="Fukunaka R."/>
            <person name="Hamada M."/>
            <person name="Harada C."/>
            <person name="Hayashi A."/>
            <person name="Hijishita S."/>
            <person name="Honda M."/>
            <person name="Hosokawa S."/>
            <person name="Ichikawa Y."/>
            <person name="Idonuma A."/>
            <person name="Iijima M."/>
            <person name="Ikeda M."/>
            <person name="Ikeno M."/>
            <person name="Ito K."/>
            <person name="Ito S."/>
            <person name="Ito T."/>
            <person name="Ito Y."/>
            <person name="Ito Y."/>
            <person name="Iwabuchi A."/>
            <person name="Kamiya K."/>
            <person name="Karasawa W."/>
            <person name="Kurita K."/>
            <person name="Katagiri S."/>
            <person name="Kikuta A."/>
            <person name="Kobayashi H."/>
            <person name="Kobayashi N."/>
            <person name="Machita K."/>
            <person name="Maehara T."/>
            <person name="Masukawa M."/>
            <person name="Mizubayashi T."/>
            <person name="Mukai Y."/>
            <person name="Nagasaki H."/>
            <person name="Nagata Y."/>
            <person name="Naito S."/>
            <person name="Nakashima M."/>
            <person name="Nakama Y."/>
            <person name="Nakamichi Y."/>
            <person name="Nakamura M."/>
            <person name="Meguro A."/>
            <person name="Negishi M."/>
            <person name="Ohta I."/>
            <person name="Ohta T."/>
            <person name="Okamoto M."/>
            <person name="Ono N."/>
            <person name="Saji S."/>
            <person name="Sakaguchi M."/>
            <person name="Sakai K."/>
            <person name="Shibata M."/>
            <person name="Shimokawa T."/>
            <person name="Song J."/>
            <person name="Takazaki Y."/>
            <person name="Terasawa K."/>
            <person name="Tsugane M."/>
            <person name="Tsuji K."/>
            <person name="Ueda S."/>
            <person name="Waki K."/>
            <person name="Yamagata H."/>
            <person name="Yamamoto M."/>
            <person name="Yamamoto S."/>
            <person name="Yamane H."/>
            <person name="Yoshiki S."/>
            <person name="Yoshihara R."/>
            <person name="Yukawa K."/>
            <person name="Zhong H."/>
            <person name="Yano M."/>
            <person name="Yuan Q."/>
            <person name="Ouyang S."/>
            <person name="Liu J."/>
            <person name="Jones K.M."/>
            <person name="Gansberger K."/>
            <person name="Moffat K."/>
            <person name="Hill J."/>
            <person name="Bera J."/>
            <person name="Fadrosh D."/>
            <person name="Jin S."/>
            <person name="Johri S."/>
            <person name="Kim M."/>
            <person name="Overton L."/>
            <person name="Reardon M."/>
            <person name="Tsitrin T."/>
            <person name="Vuong H."/>
            <person name="Weaver B."/>
            <person name="Ciecko A."/>
            <person name="Tallon L."/>
            <person name="Jackson J."/>
            <person name="Pai G."/>
            <person name="Aken S.V."/>
            <person name="Utterback T."/>
            <person name="Reidmuller S."/>
            <person name="Feldblyum T."/>
            <person name="Hsiao J."/>
            <person name="Zismann V."/>
            <person name="Iobst S."/>
            <person name="de Vazeille A.R."/>
            <person name="Buell C.R."/>
            <person name="Ying K."/>
            <person name="Li Y."/>
            <person name="Lu T."/>
            <person name="Huang Y."/>
            <person name="Zhao Q."/>
            <person name="Feng Q."/>
            <person name="Zhang L."/>
            <person name="Zhu J."/>
            <person name="Weng Q."/>
            <person name="Mu J."/>
            <person name="Lu Y."/>
            <person name="Fan D."/>
            <person name="Liu Y."/>
            <person name="Guan J."/>
            <person name="Zhang Y."/>
            <person name="Yu S."/>
            <person name="Liu X."/>
            <person name="Zhang Y."/>
            <person name="Hong G."/>
            <person name="Han B."/>
            <person name="Choisne N."/>
            <person name="Demange N."/>
            <person name="Orjeda G."/>
            <person name="Samain S."/>
            <person name="Cattolico L."/>
            <person name="Pelletier E."/>
            <person name="Couloux A."/>
            <person name="Segurens B."/>
            <person name="Wincker P."/>
            <person name="D'Hont A."/>
            <person name="Scarpelli C."/>
            <person name="Weissenbach J."/>
            <person name="Salanoubat M."/>
            <person name="Quetier F."/>
            <person name="Yu Y."/>
            <person name="Kim H.R."/>
            <person name="Rambo T."/>
            <person name="Currie J."/>
            <person name="Collura K."/>
            <person name="Luo M."/>
            <person name="Yang T."/>
            <person name="Ammiraju J.S.S."/>
            <person name="Engler F."/>
            <person name="Soderlund C."/>
            <person name="Wing R.A."/>
            <person name="Palmer L.E."/>
            <person name="de la Bastide M."/>
            <person name="Spiegel L."/>
            <person name="Nascimento L."/>
            <person name="Zutavern T."/>
            <person name="O'Shaughnessy A."/>
            <person name="Dike S."/>
            <person name="Dedhia N."/>
            <person name="Preston R."/>
            <person name="Balija V."/>
            <person name="McCombie W.R."/>
            <person name="Chow T."/>
            <person name="Chen H."/>
            <person name="Chung M."/>
            <person name="Chen C."/>
            <person name="Shaw J."/>
            <person name="Wu H."/>
            <person name="Hsiao K."/>
            <person name="Chao Y."/>
            <person name="Chu M."/>
            <person name="Cheng C."/>
            <person name="Hour A."/>
            <person name="Lee P."/>
            <person name="Lin S."/>
            <person name="Lin Y."/>
            <person name="Liou J."/>
            <person name="Liu S."/>
            <person name="Hsing Y."/>
            <person name="Raghuvanshi S."/>
            <person name="Mohanty A."/>
            <person name="Bharti A.K."/>
            <person name="Gaur A."/>
            <person name="Gupta V."/>
            <person name="Kumar D."/>
            <person name="Ravi V."/>
            <person name="Vij S."/>
            <person name="Kapur A."/>
            <person name="Khurana P."/>
            <person name="Khurana P."/>
            <person name="Khurana J.P."/>
            <person name="Tyagi A.K."/>
            <person name="Gaikwad K."/>
            <person name="Singh A."/>
            <person name="Dalal V."/>
            <person name="Srivastava S."/>
            <person name="Dixit A."/>
            <person name="Pal A.K."/>
            <person name="Ghazi I.A."/>
            <person name="Yadav M."/>
            <person name="Pandit A."/>
            <person name="Bhargava A."/>
            <person name="Sureshbabu K."/>
            <person name="Batra K."/>
            <person name="Sharma T.R."/>
            <person name="Mohapatra T."/>
            <person name="Singh N.K."/>
            <person name="Messing J."/>
            <person name="Nelson A.B."/>
            <person name="Fuks G."/>
            <person name="Kavchok S."/>
            <person name="Keizer G."/>
            <person name="Linton E."/>
            <person name="Llaca V."/>
            <person name="Song R."/>
            <person name="Tanyolac B."/>
            <person name="Young S."/>
            <person name="Ho-Il K."/>
            <person name="Hahn J.H."/>
            <person name="Sangsakoo G."/>
            <person name="Vanavichit A."/>
            <person name="de Mattos Luiz.A.T."/>
            <person name="Zimmer P.D."/>
            <person name="Malone G."/>
            <person name="Dellagostin O."/>
            <person name="de Oliveira A.C."/>
            <person name="Bevan M."/>
            <person name="Bancroft I."/>
            <person name="Minx P."/>
            <person name="Cordum H."/>
            <person name="Wilson R."/>
            <person name="Cheng Z."/>
            <person name="Jin W."/>
            <person name="Jiang J."/>
            <person name="Leong S.A."/>
            <person name="Iwama H."/>
            <person name="Gojobori T."/>
            <person name="Itoh T."/>
            <person name="Niimura Y."/>
            <person name="Fujii Y."/>
            <person name="Habara T."/>
            <person name="Sakai H."/>
            <person name="Sato Y."/>
            <person name="Wilson G."/>
            <person name="Kumar K."/>
            <person name="McCouch S."/>
            <person name="Juretic N."/>
            <person name="Hoen D."/>
            <person name="Wright S."/>
            <person name="Bruskiewich R."/>
            <person name="Bureau T."/>
            <person name="Miyao A."/>
            <person name="Hirochika H."/>
            <person name="Nishikawa T."/>
            <person name="Kadowaki K."/>
            <person name="Sugiura M."/>
            <person name="Burr B."/>
            <person name="Sasaki T."/>
        </authorList>
    </citation>
    <scope>NUCLEOTIDE SEQUENCE [LARGE SCALE GENOMIC DNA]</scope>
    <source>
        <strain evidence="3">cv. Nipponbare</strain>
    </source>
</reference>
<protein>
    <submittedName>
        <fullName evidence="2">Os07g0686825 protein</fullName>
    </submittedName>
</protein>
<feature type="non-terminal residue" evidence="2">
    <location>
        <position position="132"/>
    </location>
</feature>
<feature type="compositionally biased region" description="Basic and acidic residues" evidence="1">
    <location>
        <begin position="94"/>
        <end position="103"/>
    </location>
</feature>
<evidence type="ECO:0000256" key="1">
    <source>
        <dbReference type="SAM" id="MobiDB-lite"/>
    </source>
</evidence>
<keyword evidence="3" id="KW-1185">Reference proteome</keyword>